<dbReference type="Pfam" id="PF07589">
    <property type="entry name" value="PEP-CTERM"/>
    <property type="match status" value="1"/>
</dbReference>
<keyword evidence="3" id="KW-1185">Reference proteome</keyword>
<dbReference type="Proteomes" id="UP001144372">
    <property type="component" value="Unassembled WGS sequence"/>
</dbReference>
<evidence type="ECO:0000259" key="1">
    <source>
        <dbReference type="Pfam" id="PF07589"/>
    </source>
</evidence>
<name>A0A9W6FVR9_9BACT</name>
<gene>
    <name evidence="2" type="ORF">DAMNIGENAA_31870</name>
</gene>
<accession>A0A9W6FVR9</accession>
<evidence type="ECO:0000313" key="3">
    <source>
        <dbReference type="Proteomes" id="UP001144372"/>
    </source>
</evidence>
<protein>
    <recommendedName>
        <fullName evidence="1">Ice-binding protein C-terminal domain-containing protein</fullName>
    </recommendedName>
</protein>
<dbReference type="AlphaFoldDB" id="A0A9W6FVR9"/>
<evidence type="ECO:0000313" key="2">
    <source>
        <dbReference type="EMBL" id="GLI35754.1"/>
    </source>
</evidence>
<dbReference type="EMBL" id="BSDR01000001">
    <property type="protein sequence ID" value="GLI35754.1"/>
    <property type="molecule type" value="Genomic_DNA"/>
</dbReference>
<reference evidence="2" key="1">
    <citation type="submission" date="2022-12" db="EMBL/GenBank/DDBJ databases">
        <title>Reference genome sequencing for broad-spectrum identification of bacterial and archaeal isolates by mass spectrometry.</title>
        <authorList>
            <person name="Sekiguchi Y."/>
            <person name="Tourlousse D.M."/>
        </authorList>
    </citation>
    <scope>NUCLEOTIDE SEQUENCE</scope>
    <source>
        <strain evidence="2">ASRB1</strain>
    </source>
</reference>
<organism evidence="2 3">
    <name type="scientific">Desulforhabdus amnigena</name>
    <dbReference type="NCBI Taxonomy" id="40218"/>
    <lineage>
        <taxon>Bacteria</taxon>
        <taxon>Pseudomonadati</taxon>
        <taxon>Thermodesulfobacteriota</taxon>
        <taxon>Syntrophobacteria</taxon>
        <taxon>Syntrophobacterales</taxon>
        <taxon>Syntrophobacteraceae</taxon>
        <taxon>Desulforhabdus</taxon>
    </lineage>
</organism>
<feature type="domain" description="Ice-binding protein C-terminal" evidence="1">
    <location>
        <begin position="176"/>
        <end position="199"/>
    </location>
</feature>
<proteinExistence type="predicted"/>
<dbReference type="NCBIfam" id="TIGR02595">
    <property type="entry name" value="PEP_CTERM"/>
    <property type="match status" value="1"/>
</dbReference>
<dbReference type="RefSeq" id="WP_281795778.1">
    <property type="nucleotide sequence ID" value="NZ_BSDR01000001.1"/>
</dbReference>
<sequence length="202" mass="20941">MRIDRLFAVSFVILLSLGLVVGQASATMIYDLNISNVNPASGDFGTVTVELTDSTHAAITFTISDGYKMGDGGAAAFNLNGTATITPSNSSFTSEGAGNEDGFGSFNTKYTTGNFNPSNQFSSVTFTLLATGGTHWNTDSDVLTANASGYMVAAHLTGFIPDSEGNITGFVTNGAPVPEPSTLFLLGLGLIGVAGLRRKYLN</sequence>
<comment type="caution">
    <text evidence="2">The sequence shown here is derived from an EMBL/GenBank/DDBJ whole genome shotgun (WGS) entry which is preliminary data.</text>
</comment>
<dbReference type="InterPro" id="IPR013424">
    <property type="entry name" value="Ice-binding_C"/>
</dbReference>